<dbReference type="InterPro" id="IPR036045">
    <property type="entry name" value="Sec1-like_sf"/>
</dbReference>
<reference evidence="2" key="1">
    <citation type="journal article" date="2022" name="DNA Res.">
        <title>Genome analysis of five recently described species of the CUG-Ser clade uncovers Candida theae as a new hybrid lineage with pathogenic potential in the Candida parapsilosis species complex.</title>
        <authorList>
            <person name="Mixao V."/>
            <person name="Del Olmo V."/>
            <person name="Hegedusova E."/>
            <person name="Saus E."/>
            <person name="Pryszcz L."/>
            <person name="Cillingova A."/>
            <person name="Nosek J."/>
            <person name="Gabaldon T."/>
        </authorList>
    </citation>
    <scope>NUCLEOTIDE SEQUENCE</scope>
    <source>
        <strain evidence="2">CBS 10844</strain>
    </source>
</reference>
<dbReference type="RefSeq" id="XP_049181473.1">
    <property type="nucleotide sequence ID" value="XM_049322447.1"/>
</dbReference>
<dbReference type="Gene3D" id="3.40.50.2060">
    <property type="match status" value="1"/>
</dbReference>
<keyword evidence="3" id="KW-1185">Reference proteome</keyword>
<dbReference type="InterPro" id="IPR001619">
    <property type="entry name" value="Sec1-like"/>
</dbReference>
<dbReference type="Gene3D" id="1.25.40.850">
    <property type="match status" value="1"/>
</dbReference>
<dbReference type="Pfam" id="PF00995">
    <property type="entry name" value="Sec1"/>
    <property type="match status" value="1"/>
</dbReference>
<name>A0AAI9SYU4_9ASCO</name>
<comment type="caution">
    <text evidence="2">The sequence shown here is derived from an EMBL/GenBank/DDBJ whole genome shotgun (WGS) entry which is preliminary data.</text>
</comment>
<dbReference type="PANTHER" id="PTHR11679">
    <property type="entry name" value="VESICLE PROTEIN SORTING-ASSOCIATED"/>
    <property type="match status" value="1"/>
</dbReference>
<evidence type="ECO:0000313" key="3">
    <source>
        <dbReference type="Proteomes" id="UP001202479"/>
    </source>
</evidence>
<dbReference type="EMBL" id="JAHUZD010000027">
    <property type="protein sequence ID" value="KAI3405728.2"/>
    <property type="molecule type" value="Genomic_DNA"/>
</dbReference>
<evidence type="ECO:0000313" key="2">
    <source>
        <dbReference type="EMBL" id="KAI3405728.2"/>
    </source>
</evidence>
<dbReference type="InterPro" id="IPR043127">
    <property type="entry name" value="Sec-1-like_dom3a"/>
</dbReference>
<dbReference type="InterPro" id="IPR043154">
    <property type="entry name" value="Sec-1-like_dom1"/>
</dbReference>
<gene>
    <name evidence="2" type="ORF">KGF56_001335</name>
</gene>
<comment type="similarity">
    <text evidence="1">Belongs to the STXBP/unc-18/SEC1 family.</text>
</comment>
<dbReference type="Gene3D" id="3.40.50.1910">
    <property type="match status" value="1"/>
</dbReference>
<dbReference type="SUPFAM" id="SSF56815">
    <property type="entry name" value="Sec1/munc18-like (SM) proteins"/>
    <property type="match status" value="1"/>
</dbReference>
<dbReference type="Gene3D" id="3.90.830.10">
    <property type="entry name" value="Syntaxin Binding Protein 1, Chain A, domain 2"/>
    <property type="match status" value="1"/>
</dbReference>
<dbReference type="Proteomes" id="UP001202479">
    <property type="component" value="Unassembled WGS sequence"/>
</dbReference>
<protein>
    <submittedName>
        <fullName evidence="2">VPS33</fullName>
    </submittedName>
</protein>
<accession>A0AAI9SYU4</accession>
<dbReference type="GeneID" id="73378952"/>
<dbReference type="InterPro" id="IPR043155">
    <property type="entry name" value="VPS33_dom3b"/>
</dbReference>
<dbReference type="GO" id="GO:0016192">
    <property type="term" value="P:vesicle-mediated transport"/>
    <property type="evidence" value="ECO:0007669"/>
    <property type="project" value="InterPro"/>
</dbReference>
<dbReference type="InterPro" id="IPR027482">
    <property type="entry name" value="Sec1-like_dom2"/>
</dbReference>
<sequence length="690" mass="79380">MTEEDSQPDWGRFNEGTLSNLLDQLDRIYSSNNLLVLDPVLSPLLNRLTSFSVIKEHGKCQNVTWLDDESVVIPANVLSKYSSLVLLISESIENLAKVKKCIHAIQKNVHALKYYVIVKGLTRSFLYQINQAFDGINEFDKILSLPDLSKPIAITSKIKIFRWANEPIYTDGTFITDSGYLAGIDDYFEKPLRQNNQLTDALVKLLFMGIHHGEKHRHLFKLRNVYGKGNNSELLINMLMKSKIPSFLNEHMSQTEIEFYKDKLHSNTDLVVLERNLDFFPVLFNQLNYHGIVDDMFGINFENIVKIDKEVSKDLSRDELYNQDLKHLNFSTVGARLNKLAKYIKQRFEDTGHKNDPNISEMKNLVATLGTLSVQQDLIKKHTIIGESIVGMVEGEYERFLAFQNDIFEMDYKLQISKLKSFINGNYPIENLWTILLLIGYTNDGILNKDIEKISMEMQDNYGLEAALSLQKLIHLKLIRVINDSSNDFFTSLGLTSQKKKIAVQQSSEEDDGDMGISGGKDVFKSNYTLINKFWNLHPLQEDEFDTKESTFEASESKQESTSLMNLYPTPSFTLPGNTVPLIYRLVESLYFRDFLKYKPTNNIKRRPNWDNLGLNAMFAGKMVDMDLENANDDKSKYLIIVVIGGITRSELTCLKYLEERFKRKGTPKEIIVLTSGIINHHKLWRYLDQ</sequence>
<dbReference type="AlphaFoldDB" id="A0AAI9SYU4"/>
<proteinExistence type="inferred from homology"/>
<evidence type="ECO:0000256" key="1">
    <source>
        <dbReference type="ARBA" id="ARBA00009884"/>
    </source>
</evidence>
<organism evidence="2 3">
    <name type="scientific">Candida oxycetoniae</name>
    <dbReference type="NCBI Taxonomy" id="497107"/>
    <lineage>
        <taxon>Eukaryota</taxon>
        <taxon>Fungi</taxon>
        <taxon>Dikarya</taxon>
        <taxon>Ascomycota</taxon>
        <taxon>Saccharomycotina</taxon>
        <taxon>Pichiomycetes</taxon>
        <taxon>Debaryomycetaceae</taxon>
        <taxon>Candida/Lodderomyces clade</taxon>
        <taxon>Candida</taxon>
    </lineage>
</organism>